<keyword evidence="2" id="KW-0812">Transmembrane</keyword>
<protein>
    <recommendedName>
        <fullName evidence="5">Integral membrane protein</fullName>
    </recommendedName>
</protein>
<sequence>MRTVRGAVAGSVATLAALLSHLLGGGAVPAWYGIVVPWALSLLVCAVLAGRHLSPWRLAVSVALSQALFHALFAAGAPATSGRYDGGHGADGVRHAHGEPSADLTMWLWHLVAAAVTVVALYRGERLLLRLRELAGEAVSWVRRRLGVVAAVLLPAPVVAVAMPVRADRRRHHDPHLSVRRRRGPPASPCA</sequence>
<evidence type="ECO:0000313" key="3">
    <source>
        <dbReference type="EMBL" id="MBO0611084.1"/>
    </source>
</evidence>
<feature type="transmembrane region" description="Helical" evidence="2">
    <location>
        <begin position="145"/>
        <end position="165"/>
    </location>
</feature>
<dbReference type="Proteomes" id="UP000664617">
    <property type="component" value="Unassembled WGS sequence"/>
</dbReference>
<feature type="compositionally biased region" description="Basic residues" evidence="1">
    <location>
        <begin position="171"/>
        <end position="184"/>
    </location>
</feature>
<evidence type="ECO:0000256" key="2">
    <source>
        <dbReference type="SAM" id="Phobius"/>
    </source>
</evidence>
<gene>
    <name evidence="3" type="ORF">J0911_18855</name>
</gene>
<feature type="transmembrane region" description="Helical" evidence="2">
    <location>
        <begin position="7"/>
        <end position="24"/>
    </location>
</feature>
<organism evidence="3 4">
    <name type="scientific">Myceligenerans salitolerans</name>
    <dbReference type="NCBI Taxonomy" id="1230528"/>
    <lineage>
        <taxon>Bacteria</taxon>
        <taxon>Bacillati</taxon>
        <taxon>Actinomycetota</taxon>
        <taxon>Actinomycetes</taxon>
        <taxon>Micrococcales</taxon>
        <taxon>Promicromonosporaceae</taxon>
        <taxon>Myceligenerans</taxon>
    </lineage>
</organism>
<keyword evidence="4" id="KW-1185">Reference proteome</keyword>
<feature type="region of interest" description="Disordered" evidence="1">
    <location>
        <begin position="171"/>
        <end position="191"/>
    </location>
</feature>
<evidence type="ECO:0008006" key="5">
    <source>
        <dbReference type="Google" id="ProtNLM"/>
    </source>
</evidence>
<name>A0ABS3IFB5_9MICO</name>
<dbReference type="RefSeq" id="WP_207277030.1">
    <property type="nucleotide sequence ID" value="NZ_JAFMPK010000048.1"/>
</dbReference>
<keyword evidence="2" id="KW-0472">Membrane</keyword>
<accession>A0ABS3IFB5</accession>
<feature type="transmembrane region" description="Helical" evidence="2">
    <location>
        <begin position="30"/>
        <end position="49"/>
    </location>
</feature>
<feature type="transmembrane region" description="Helical" evidence="2">
    <location>
        <begin position="56"/>
        <end position="77"/>
    </location>
</feature>
<feature type="transmembrane region" description="Helical" evidence="2">
    <location>
        <begin position="107"/>
        <end position="124"/>
    </location>
</feature>
<keyword evidence="2" id="KW-1133">Transmembrane helix</keyword>
<reference evidence="4" key="2">
    <citation type="submission" date="2023-07" db="EMBL/GenBank/DDBJ databases">
        <title>Myceligenerans salitolerans sp. nov., a halotolerant actinomycete isolated from a salt lake in Xinjiang, China.</title>
        <authorList>
            <person name="Guan T."/>
        </authorList>
    </citation>
    <scope>NUCLEOTIDE SEQUENCE [LARGE SCALE GENOMIC DNA]</scope>
    <source>
        <strain evidence="4">XHU 5031</strain>
    </source>
</reference>
<comment type="caution">
    <text evidence="3">The sequence shown here is derived from an EMBL/GenBank/DDBJ whole genome shotgun (WGS) entry which is preliminary data.</text>
</comment>
<dbReference type="EMBL" id="JAFMPK010000048">
    <property type="protein sequence ID" value="MBO0611084.1"/>
    <property type="molecule type" value="Genomic_DNA"/>
</dbReference>
<reference evidence="3 4" key="1">
    <citation type="submission" date="2021-03" db="EMBL/GenBank/DDBJ databases">
        <authorList>
            <person name="Xin L."/>
        </authorList>
    </citation>
    <scope>NUCLEOTIDE SEQUENCE [LARGE SCALE GENOMIC DNA]</scope>
    <source>
        <strain evidence="3 4">XHU 5031</strain>
    </source>
</reference>
<evidence type="ECO:0000256" key="1">
    <source>
        <dbReference type="SAM" id="MobiDB-lite"/>
    </source>
</evidence>
<evidence type="ECO:0000313" key="4">
    <source>
        <dbReference type="Proteomes" id="UP000664617"/>
    </source>
</evidence>
<proteinExistence type="predicted"/>